<protein>
    <recommendedName>
        <fullName evidence="2">DUF2911 domain-containing protein</fullName>
    </recommendedName>
</protein>
<reference evidence="1" key="1">
    <citation type="submission" date="2018-05" db="EMBL/GenBank/DDBJ databases">
        <authorList>
            <person name="Lanie J.A."/>
            <person name="Ng W.-L."/>
            <person name="Kazmierczak K.M."/>
            <person name="Andrzejewski T.M."/>
            <person name="Davidsen T.M."/>
            <person name="Wayne K.J."/>
            <person name="Tettelin H."/>
            <person name="Glass J.I."/>
            <person name="Rusch D."/>
            <person name="Podicherti R."/>
            <person name="Tsui H.-C.T."/>
            <person name="Winkler M.E."/>
        </authorList>
    </citation>
    <scope>NUCLEOTIDE SEQUENCE</scope>
</reference>
<organism evidence="1">
    <name type="scientific">marine metagenome</name>
    <dbReference type="NCBI Taxonomy" id="408172"/>
    <lineage>
        <taxon>unclassified sequences</taxon>
        <taxon>metagenomes</taxon>
        <taxon>ecological metagenomes</taxon>
    </lineage>
</organism>
<name>A0A381YTK7_9ZZZZ</name>
<accession>A0A381YTK7</accession>
<sequence length="176" mass="19828">MFIPFVSFGQANQIRPSQKSSVTQYVGVDTQITINYSRPAVKGRVVWGNMVPYGLASADRYSNGKPFPWRAGANENTTIELNNEVKIEGTALAAGKYSIHMIPSETDWIIIFNKNNNQWGSFSYDESADALRVTVTPVEAPFQEFLIYNFGNITENSVVAFLHWEKLKIPFQINLN</sequence>
<dbReference type="InterPro" id="IPR021314">
    <property type="entry name" value="DUF2911"/>
</dbReference>
<dbReference type="Pfam" id="PF11138">
    <property type="entry name" value="DUF2911"/>
    <property type="match status" value="1"/>
</dbReference>
<proteinExistence type="predicted"/>
<evidence type="ECO:0000313" key="1">
    <source>
        <dbReference type="EMBL" id="SVA80358.1"/>
    </source>
</evidence>
<gene>
    <name evidence="1" type="ORF">METZ01_LOCUS133212</name>
</gene>
<dbReference type="AlphaFoldDB" id="A0A381YTK7"/>
<evidence type="ECO:0008006" key="2">
    <source>
        <dbReference type="Google" id="ProtNLM"/>
    </source>
</evidence>
<dbReference type="EMBL" id="UINC01019027">
    <property type="protein sequence ID" value="SVA80358.1"/>
    <property type="molecule type" value="Genomic_DNA"/>
</dbReference>